<dbReference type="InterPro" id="IPR035926">
    <property type="entry name" value="NusB-like_sf"/>
</dbReference>
<comment type="function">
    <text evidence="6">Involved in transcription antitermination. Required for transcription of ribosomal RNA (rRNA) genes. Binds specifically to the boxA antiterminator sequence of the ribosomal RNA (rrn) operons.</text>
</comment>
<protein>
    <recommendedName>
        <fullName evidence="6">Transcription antitermination protein NusB</fullName>
    </recommendedName>
    <alternativeName>
        <fullName evidence="6">Antitermination factor NusB</fullName>
    </alternativeName>
</protein>
<comment type="similarity">
    <text evidence="1 6">Belongs to the NusB family.</text>
</comment>
<dbReference type="Gene3D" id="1.10.940.10">
    <property type="entry name" value="NusB-like"/>
    <property type="match status" value="1"/>
</dbReference>
<name>A0ABW8D4Y5_9GAMM</name>
<proteinExistence type="inferred from homology"/>
<dbReference type="Pfam" id="PF01029">
    <property type="entry name" value="NusB"/>
    <property type="match status" value="1"/>
</dbReference>
<evidence type="ECO:0000256" key="3">
    <source>
        <dbReference type="ARBA" id="ARBA00022884"/>
    </source>
</evidence>
<dbReference type="PANTHER" id="PTHR11078">
    <property type="entry name" value="N UTILIZATION SUBSTANCE PROTEIN B-RELATED"/>
    <property type="match status" value="1"/>
</dbReference>
<keyword evidence="2 6" id="KW-0889">Transcription antitermination</keyword>
<evidence type="ECO:0000313" key="8">
    <source>
        <dbReference type="EMBL" id="MFJ1267016.1"/>
    </source>
</evidence>
<keyword evidence="4 6" id="KW-0805">Transcription regulation</keyword>
<evidence type="ECO:0000259" key="7">
    <source>
        <dbReference type="Pfam" id="PF01029"/>
    </source>
</evidence>
<accession>A0ABW8D4Y5</accession>
<keyword evidence="5 6" id="KW-0804">Transcription</keyword>
<dbReference type="NCBIfam" id="TIGR01951">
    <property type="entry name" value="nusB"/>
    <property type="match status" value="1"/>
</dbReference>
<keyword evidence="3 6" id="KW-0694">RNA-binding</keyword>
<dbReference type="EMBL" id="JBGORX010000001">
    <property type="protein sequence ID" value="MFJ1267016.1"/>
    <property type="molecule type" value="Genomic_DNA"/>
</dbReference>
<dbReference type="PANTHER" id="PTHR11078:SF3">
    <property type="entry name" value="ANTITERMINATION NUSB DOMAIN-CONTAINING PROTEIN"/>
    <property type="match status" value="1"/>
</dbReference>
<evidence type="ECO:0000256" key="2">
    <source>
        <dbReference type="ARBA" id="ARBA00022814"/>
    </source>
</evidence>
<evidence type="ECO:0000256" key="1">
    <source>
        <dbReference type="ARBA" id="ARBA00005952"/>
    </source>
</evidence>
<dbReference type="InterPro" id="IPR011605">
    <property type="entry name" value="NusB_fam"/>
</dbReference>
<sequence>MEKQSISGKRKARKLSLQALYQWLMSGSDLYEIEAQFRVANNMEKVDVDYFCRLLYGIPENVQQLEESFTPFLDRDISELNPIEWTVLRIGAFELINCPDIPYKVVLDEAISLTKEFGAQDGYRYVNGVLNNLAQQVRAVEINLDNGNG</sequence>
<dbReference type="SUPFAM" id="SSF48013">
    <property type="entry name" value="NusB-like"/>
    <property type="match status" value="1"/>
</dbReference>
<dbReference type="RefSeq" id="WP_400185502.1">
    <property type="nucleotide sequence ID" value="NZ_JBGORX010000001.1"/>
</dbReference>
<reference evidence="8 9" key="1">
    <citation type="submission" date="2024-08" db="EMBL/GenBank/DDBJ databases">
        <title>Draft Genome Sequence of Legionella lytica strain DSB2004, Isolated From a Fire Sprinkler System.</title>
        <authorList>
            <person name="Everhart A.D."/>
            <person name="Kidane D.T."/>
            <person name="Farone A.L."/>
            <person name="Farone M.B."/>
        </authorList>
    </citation>
    <scope>NUCLEOTIDE SEQUENCE [LARGE SCALE GENOMIC DNA]</scope>
    <source>
        <strain evidence="8 9">DSB2004</strain>
    </source>
</reference>
<dbReference type="Proteomes" id="UP001615550">
    <property type="component" value="Unassembled WGS sequence"/>
</dbReference>
<comment type="caution">
    <text evidence="8">The sequence shown here is derived from an EMBL/GenBank/DDBJ whole genome shotgun (WGS) entry which is preliminary data.</text>
</comment>
<organism evidence="8 9">
    <name type="scientific">Legionella lytica</name>
    <dbReference type="NCBI Taxonomy" id="96232"/>
    <lineage>
        <taxon>Bacteria</taxon>
        <taxon>Pseudomonadati</taxon>
        <taxon>Pseudomonadota</taxon>
        <taxon>Gammaproteobacteria</taxon>
        <taxon>Legionellales</taxon>
        <taxon>Legionellaceae</taxon>
        <taxon>Legionella</taxon>
    </lineage>
</organism>
<evidence type="ECO:0000256" key="4">
    <source>
        <dbReference type="ARBA" id="ARBA00023015"/>
    </source>
</evidence>
<dbReference type="HAMAP" id="MF_00073">
    <property type="entry name" value="NusB"/>
    <property type="match status" value="1"/>
</dbReference>
<dbReference type="InterPro" id="IPR006027">
    <property type="entry name" value="NusB_RsmB_TIM44"/>
</dbReference>
<keyword evidence="9" id="KW-1185">Reference proteome</keyword>
<feature type="domain" description="NusB/RsmB/TIM44" evidence="7">
    <location>
        <begin position="10"/>
        <end position="134"/>
    </location>
</feature>
<gene>
    <name evidence="6 8" type="primary">nusB</name>
    <name evidence="8" type="ORF">ACD661_00435</name>
</gene>
<evidence type="ECO:0000256" key="5">
    <source>
        <dbReference type="ARBA" id="ARBA00023163"/>
    </source>
</evidence>
<evidence type="ECO:0000313" key="9">
    <source>
        <dbReference type="Proteomes" id="UP001615550"/>
    </source>
</evidence>
<evidence type="ECO:0000256" key="6">
    <source>
        <dbReference type="HAMAP-Rule" id="MF_00073"/>
    </source>
</evidence>